<dbReference type="EMBL" id="QGHA01000005">
    <property type="protein sequence ID" value="PWK77319.1"/>
    <property type="molecule type" value="Genomic_DNA"/>
</dbReference>
<feature type="transmembrane region" description="Helical" evidence="1">
    <location>
        <begin position="417"/>
        <end position="444"/>
    </location>
</feature>
<gene>
    <name evidence="2" type="ORF">LX99_03131</name>
</gene>
<keyword evidence="1" id="KW-1133">Transmembrane helix</keyword>
<feature type="transmembrane region" description="Helical" evidence="1">
    <location>
        <begin position="48"/>
        <end position="65"/>
    </location>
</feature>
<feature type="transmembrane region" description="Helical" evidence="1">
    <location>
        <begin position="351"/>
        <end position="373"/>
    </location>
</feature>
<feature type="transmembrane region" description="Helical" evidence="1">
    <location>
        <begin position="115"/>
        <end position="132"/>
    </location>
</feature>
<dbReference type="InterPro" id="IPR043745">
    <property type="entry name" value="DUF5690"/>
</dbReference>
<reference evidence="2 3" key="1">
    <citation type="submission" date="2018-05" db="EMBL/GenBank/DDBJ databases">
        <title>Genomic Encyclopedia of Archaeal and Bacterial Type Strains, Phase II (KMG-II): from individual species to whole genera.</title>
        <authorList>
            <person name="Goeker M."/>
        </authorList>
    </citation>
    <scope>NUCLEOTIDE SEQUENCE [LARGE SCALE GENOMIC DNA]</scope>
    <source>
        <strain evidence="2 3">DSM 19975</strain>
    </source>
</reference>
<name>A0A316H840_9SPHI</name>
<keyword evidence="1" id="KW-0472">Membrane</keyword>
<sequence>MLIFQFRLLQYVNQERPNRMIQSTIVRSTTGKEFKHTTRTKKITAHPAWVLLAAFGTYFCMYGFRKPYTASTYAEASFFGIDYKILLIIAQTLGYVTSKWLGIKLVSQIKPQQRIGGILALIGFAELMLLLFGIIPRPWNICCLFLNGLPLGIVFGLVLGFVEGRSNTEFLIAGLCASFIVSDGISKTVGSLLLNAGISENWMPAVAGGVFLVPTLIFTAMLAVIPPPTEADITRRSARNTMDANDRWQFFVKYAPGIIAVTLVYLFVTLLRSIRADFAVELWNGLGYRKTPQLFTQSELIVSFGIILIIGLAVLIRNNYRAFHFSLSISLFGFLILLLTVLGLNMGLDKFYFMVLAGLGVYIPYVAVHAIVFERLLAITRERANVGFLMYIVDSVGYTGYIILMIFRYLVPASNSVLSIFVYLCVCLGLAGVLAIVFSFMYFFKKLKAPKPRLTGRPAARGAGA</sequence>
<evidence type="ECO:0000256" key="1">
    <source>
        <dbReference type="SAM" id="Phobius"/>
    </source>
</evidence>
<keyword evidence="1" id="KW-0812">Transmembrane</keyword>
<feature type="transmembrane region" description="Helical" evidence="1">
    <location>
        <begin position="323"/>
        <end position="345"/>
    </location>
</feature>
<feature type="transmembrane region" description="Helical" evidence="1">
    <location>
        <begin position="206"/>
        <end position="229"/>
    </location>
</feature>
<feature type="transmembrane region" description="Helical" evidence="1">
    <location>
        <begin position="294"/>
        <end position="316"/>
    </location>
</feature>
<evidence type="ECO:0000313" key="3">
    <source>
        <dbReference type="Proteomes" id="UP000245678"/>
    </source>
</evidence>
<dbReference type="AlphaFoldDB" id="A0A316H840"/>
<dbReference type="Proteomes" id="UP000245678">
    <property type="component" value="Unassembled WGS sequence"/>
</dbReference>
<proteinExistence type="predicted"/>
<feature type="transmembrane region" description="Helical" evidence="1">
    <location>
        <begin position="385"/>
        <end position="411"/>
    </location>
</feature>
<protein>
    <recommendedName>
        <fullName evidence="4">MFS transporter</fullName>
    </recommendedName>
</protein>
<keyword evidence="3" id="KW-1185">Reference proteome</keyword>
<organism evidence="2 3">
    <name type="scientific">Mucilaginibacter oryzae</name>
    <dbReference type="NCBI Taxonomy" id="468058"/>
    <lineage>
        <taxon>Bacteria</taxon>
        <taxon>Pseudomonadati</taxon>
        <taxon>Bacteroidota</taxon>
        <taxon>Sphingobacteriia</taxon>
        <taxon>Sphingobacteriales</taxon>
        <taxon>Sphingobacteriaceae</taxon>
        <taxon>Mucilaginibacter</taxon>
    </lineage>
</organism>
<feature type="transmembrane region" description="Helical" evidence="1">
    <location>
        <begin position="85"/>
        <end position="103"/>
    </location>
</feature>
<evidence type="ECO:0008006" key="4">
    <source>
        <dbReference type="Google" id="ProtNLM"/>
    </source>
</evidence>
<accession>A0A316H840</accession>
<evidence type="ECO:0000313" key="2">
    <source>
        <dbReference type="EMBL" id="PWK77319.1"/>
    </source>
</evidence>
<comment type="caution">
    <text evidence="2">The sequence shown here is derived from an EMBL/GenBank/DDBJ whole genome shotgun (WGS) entry which is preliminary data.</text>
</comment>
<dbReference type="Pfam" id="PF18943">
    <property type="entry name" value="DUF5690"/>
    <property type="match status" value="1"/>
</dbReference>
<feature type="transmembrane region" description="Helical" evidence="1">
    <location>
        <begin position="138"/>
        <end position="162"/>
    </location>
</feature>
<dbReference type="RefSeq" id="WP_109608699.1">
    <property type="nucleotide sequence ID" value="NZ_QGHA01000005.1"/>
</dbReference>
<feature type="transmembrane region" description="Helical" evidence="1">
    <location>
        <begin position="169"/>
        <end position="186"/>
    </location>
</feature>
<feature type="transmembrane region" description="Helical" evidence="1">
    <location>
        <begin position="250"/>
        <end position="274"/>
    </location>
</feature>